<dbReference type="PANTHER" id="PTHR43537:SF45">
    <property type="entry name" value="GNTR FAMILY REGULATORY PROTEIN"/>
    <property type="match status" value="1"/>
</dbReference>
<dbReference type="PROSITE" id="PS50949">
    <property type="entry name" value="HTH_GNTR"/>
    <property type="match status" value="1"/>
</dbReference>
<dbReference type="InterPro" id="IPR036388">
    <property type="entry name" value="WH-like_DNA-bd_sf"/>
</dbReference>
<evidence type="ECO:0000256" key="1">
    <source>
        <dbReference type="ARBA" id="ARBA00023015"/>
    </source>
</evidence>
<dbReference type="RefSeq" id="WP_198882778.1">
    <property type="nucleotide sequence ID" value="NZ_JAEKJA010000011.1"/>
</dbReference>
<dbReference type="InterPro" id="IPR000524">
    <property type="entry name" value="Tscrpt_reg_HTH_GntR"/>
</dbReference>
<dbReference type="Gene3D" id="1.20.120.530">
    <property type="entry name" value="GntR ligand-binding domain-like"/>
    <property type="match status" value="1"/>
</dbReference>
<dbReference type="SUPFAM" id="SSF48008">
    <property type="entry name" value="GntR ligand-binding domain-like"/>
    <property type="match status" value="1"/>
</dbReference>
<evidence type="ECO:0000259" key="4">
    <source>
        <dbReference type="PROSITE" id="PS50949"/>
    </source>
</evidence>
<dbReference type="AlphaFoldDB" id="A0A934IN25"/>
<gene>
    <name evidence="5" type="ORF">JCR33_14340</name>
</gene>
<keyword evidence="6" id="KW-1185">Reference proteome</keyword>
<keyword evidence="1" id="KW-0805">Transcription regulation</keyword>
<dbReference type="Pfam" id="PF00392">
    <property type="entry name" value="GntR"/>
    <property type="match status" value="1"/>
</dbReference>
<evidence type="ECO:0000313" key="5">
    <source>
        <dbReference type="EMBL" id="MBJ3776882.1"/>
    </source>
</evidence>
<dbReference type="GO" id="GO:0003700">
    <property type="term" value="F:DNA-binding transcription factor activity"/>
    <property type="evidence" value="ECO:0007669"/>
    <property type="project" value="InterPro"/>
</dbReference>
<dbReference type="InterPro" id="IPR008920">
    <property type="entry name" value="TF_FadR/GntR_C"/>
</dbReference>
<dbReference type="EMBL" id="JAEKJA010000011">
    <property type="protein sequence ID" value="MBJ3776882.1"/>
    <property type="molecule type" value="Genomic_DNA"/>
</dbReference>
<dbReference type="InterPro" id="IPR036390">
    <property type="entry name" value="WH_DNA-bd_sf"/>
</dbReference>
<dbReference type="PANTHER" id="PTHR43537">
    <property type="entry name" value="TRANSCRIPTIONAL REGULATOR, GNTR FAMILY"/>
    <property type="match status" value="1"/>
</dbReference>
<evidence type="ECO:0000256" key="3">
    <source>
        <dbReference type="ARBA" id="ARBA00023163"/>
    </source>
</evidence>
<keyword evidence="3" id="KW-0804">Transcription</keyword>
<reference evidence="5" key="1">
    <citation type="submission" date="2020-12" db="EMBL/GenBank/DDBJ databases">
        <title>Bacterial taxonomy.</title>
        <authorList>
            <person name="Pan X."/>
        </authorList>
    </citation>
    <scope>NUCLEOTIDE SEQUENCE</scope>
    <source>
        <strain evidence="5">B2012</strain>
    </source>
</reference>
<evidence type="ECO:0000256" key="2">
    <source>
        <dbReference type="ARBA" id="ARBA00023125"/>
    </source>
</evidence>
<keyword evidence="2" id="KW-0238">DNA-binding</keyword>
<feature type="domain" description="HTH gntR-type" evidence="4">
    <location>
        <begin position="15"/>
        <end position="81"/>
    </location>
</feature>
<protein>
    <submittedName>
        <fullName evidence="5">GntR family transcriptional regulator</fullName>
    </submittedName>
</protein>
<dbReference type="Proteomes" id="UP000609531">
    <property type="component" value="Unassembled WGS sequence"/>
</dbReference>
<accession>A0A934IN25</accession>
<name>A0A934IN25_9HYPH</name>
<organism evidence="5 6">
    <name type="scientific">Acuticoccus mangrovi</name>
    <dbReference type="NCBI Taxonomy" id="2796142"/>
    <lineage>
        <taxon>Bacteria</taxon>
        <taxon>Pseudomonadati</taxon>
        <taxon>Pseudomonadota</taxon>
        <taxon>Alphaproteobacteria</taxon>
        <taxon>Hyphomicrobiales</taxon>
        <taxon>Amorphaceae</taxon>
        <taxon>Acuticoccus</taxon>
    </lineage>
</organism>
<sequence>MSIAKLDVEPIEKATSLRERIYRDLLTRLQRSEFGEDDRLVDTDIARLYGTSRMPAREALLQLVNEGYLEGTTRGFTLPRLSIEDIRDIFEVRKLLEPRAAGQAALSLDGAALRALRGALDEAGRAARAGDLQAMIAANITFRNTWLGHVRNARLASTIARFVDHVQTVRLETLKRPATQRVVAEGLAEIFAAFEARDALSASDRMAAFLGAAEAAFFSIRAGHQHDGALR</sequence>
<dbReference type="GO" id="GO:0003677">
    <property type="term" value="F:DNA binding"/>
    <property type="evidence" value="ECO:0007669"/>
    <property type="project" value="UniProtKB-KW"/>
</dbReference>
<dbReference type="SMART" id="SM00895">
    <property type="entry name" value="FCD"/>
    <property type="match status" value="1"/>
</dbReference>
<comment type="caution">
    <text evidence="5">The sequence shown here is derived from an EMBL/GenBank/DDBJ whole genome shotgun (WGS) entry which is preliminary data.</text>
</comment>
<dbReference type="SUPFAM" id="SSF46785">
    <property type="entry name" value="Winged helix' DNA-binding domain"/>
    <property type="match status" value="1"/>
</dbReference>
<dbReference type="Pfam" id="PF07729">
    <property type="entry name" value="FCD"/>
    <property type="match status" value="1"/>
</dbReference>
<proteinExistence type="predicted"/>
<evidence type="ECO:0000313" key="6">
    <source>
        <dbReference type="Proteomes" id="UP000609531"/>
    </source>
</evidence>
<dbReference type="InterPro" id="IPR011711">
    <property type="entry name" value="GntR_C"/>
</dbReference>
<dbReference type="Gene3D" id="1.10.10.10">
    <property type="entry name" value="Winged helix-like DNA-binding domain superfamily/Winged helix DNA-binding domain"/>
    <property type="match status" value="1"/>
</dbReference>